<feature type="domain" description="Deacetylase sirtuin-type" evidence="6">
    <location>
        <begin position="4"/>
        <end position="333"/>
    </location>
</feature>
<dbReference type="InterPro" id="IPR050134">
    <property type="entry name" value="NAD-dep_sirtuin_deacylases"/>
</dbReference>
<dbReference type="InterPro" id="IPR026590">
    <property type="entry name" value="Ssirtuin_cat_dom"/>
</dbReference>
<dbReference type="InterPro" id="IPR026591">
    <property type="entry name" value="Sirtuin_cat_small_dom_sf"/>
</dbReference>
<gene>
    <name evidence="7" type="primary">HST3_1</name>
    <name evidence="7" type="ORF">GGI19_003784</name>
</gene>
<dbReference type="SUPFAM" id="SSF52467">
    <property type="entry name" value="DHS-like NAD/FAD-binding domain"/>
    <property type="match status" value="1"/>
</dbReference>
<evidence type="ECO:0000256" key="2">
    <source>
        <dbReference type="ARBA" id="ARBA00022679"/>
    </source>
</evidence>
<reference evidence="7" key="1">
    <citation type="submission" date="2022-07" db="EMBL/GenBank/DDBJ databases">
        <title>Phylogenomic reconstructions and comparative analyses of Kickxellomycotina fungi.</title>
        <authorList>
            <person name="Reynolds N.K."/>
            <person name="Stajich J.E."/>
            <person name="Barry K."/>
            <person name="Grigoriev I.V."/>
            <person name="Crous P."/>
            <person name="Smith M.E."/>
        </authorList>
    </citation>
    <scope>NUCLEOTIDE SEQUENCE</scope>
    <source>
        <strain evidence="7">BCRC 34297</strain>
    </source>
</reference>
<proteinExistence type="inferred from homology"/>
<dbReference type="GO" id="GO:0070403">
    <property type="term" value="F:NAD+ binding"/>
    <property type="evidence" value="ECO:0007669"/>
    <property type="project" value="InterPro"/>
</dbReference>
<dbReference type="EMBL" id="JANBUH010000275">
    <property type="protein sequence ID" value="KAJ2752511.1"/>
    <property type="molecule type" value="Genomic_DNA"/>
</dbReference>
<keyword evidence="3" id="KW-0520">NAD</keyword>
<dbReference type="GO" id="GO:0016829">
    <property type="term" value="F:lyase activity"/>
    <property type="evidence" value="ECO:0007669"/>
    <property type="project" value="UniProtKB-KW"/>
</dbReference>
<accession>A0A9W8GX15</accession>
<feature type="region of interest" description="Disordered" evidence="5">
    <location>
        <begin position="363"/>
        <end position="415"/>
    </location>
</feature>
<protein>
    <submittedName>
        <fullName evidence="7">NAD-dependent deacetylase hst3</fullName>
        <ecNumber evidence="7">4.4.1.36</ecNumber>
    </submittedName>
</protein>
<evidence type="ECO:0000313" key="8">
    <source>
        <dbReference type="Proteomes" id="UP001140011"/>
    </source>
</evidence>
<keyword evidence="4" id="KW-0862">Zinc</keyword>
<dbReference type="AlphaFoldDB" id="A0A9W8GX15"/>
<dbReference type="Proteomes" id="UP001140011">
    <property type="component" value="Unassembled WGS sequence"/>
</dbReference>
<organism evidence="7 8">
    <name type="scientific">Coemansia pectinata</name>
    <dbReference type="NCBI Taxonomy" id="1052879"/>
    <lineage>
        <taxon>Eukaryota</taxon>
        <taxon>Fungi</taxon>
        <taxon>Fungi incertae sedis</taxon>
        <taxon>Zoopagomycota</taxon>
        <taxon>Kickxellomycotina</taxon>
        <taxon>Kickxellomycetes</taxon>
        <taxon>Kickxellales</taxon>
        <taxon>Kickxellaceae</taxon>
        <taxon>Coemansia</taxon>
    </lineage>
</organism>
<dbReference type="Gene3D" id="3.40.50.1220">
    <property type="entry name" value="TPP-binding domain"/>
    <property type="match status" value="1"/>
</dbReference>
<dbReference type="GO" id="GO:0017136">
    <property type="term" value="F:histone deacetylase activity, NAD-dependent"/>
    <property type="evidence" value="ECO:0007669"/>
    <property type="project" value="TreeGrafter"/>
</dbReference>
<keyword evidence="2" id="KW-0808">Transferase</keyword>
<comment type="caution">
    <text evidence="7">The sequence shown here is derived from an EMBL/GenBank/DDBJ whole genome shotgun (WGS) entry which is preliminary data.</text>
</comment>
<feature type="binding site" evidence="4">
    <location>
        <position position="167"/>
    </location>
    <ligand>
        <name>Zn(2+)</name>
        <dbReference type="ChEBI" id="CHEBI:29105"/>
    </ligand>
</feature>
<evidence type="ECO:0000256" key="3">
    <source>
        <dbReference type="ARBA" id="ARBA00023027"/>
    </source>
</evidence>
<sequence length="446" mass="48935">MPETLTLCDQGDELTDLIKRVAAARRVVVVTGAGISVNCGIPDFRSSTGLFQQIRAAHGDVVSSGRDLFDASVVFRSAQTADVFYHWMTHLRHQCAEAQPGAVHRFIRQLADRGTLLRSYTQNIDGLERKAGLSVWDPYSAKGDAEHVPWQVAQSVPLHGSMEHLSCQLCSSSYHFSEQSSESAIRAGDECPDCQARSQVREACGRRSLATGKLRPTVVLYEEPHPHCEDIAKIISHDARALGTRRSSGVSKQPQDVVLVFGTTLKVPGCRQLVRKLATASPETTLTVFVNNEPVCGKSWDGIVDYQVIGNVEDWCARVERKWSVQTKITQWTKTRKNSASVASSSKGKPKVVAVIEKENVPAADPPSNAIPGKQTVSKKRKNAGCVDSSTEGSDSETIRKRKRQRPCTPIAPPPVSELLLPIRRSLRIATQQNHVYCHSPVSICI</sequence>
<evidence type="ECO:0000256" key="5">
    <source>
        <dbReference type="SAM" id="MobiDB-lite"/>
    </source>
</evidence>
<dbReference type="PANTHER" id="PTHR11085">
    <property type="entry name" value="NAD-DEPENDENT PROTEIN DEACYLASE SIRTUIN-5, MITOCHONDRIAL-RELATED"/>
    <property type="match status" value="1"/>
</dbReference>
<evidence type="ECO:0000259" key="6">
    <source>
        <dbReference type="PROSITE" id="PS50305"/>
    </source>
</evidence>
<feature type="binding site" evidence="4">
    <location>
        <position position="170"/>
    </location>
    <ligand>
        <name>Zn(2+)</name>
        <dbReference type="ChEBI" id="CHEBI:29105"/>
    </ligand>
</feature>
<dbReference type="GO" id="GO:0046872">
    <property type="term" value="F:metal ion binding"/>
    <property type="evidence" value="ECO:0007669"/>
    <property type="project" value="UniProtKB-KW"/>
</dbReference>
<dbReference type="EC" id="4.4.1.36" evidence="7"/>
<dbReference type="PROSITE" id="PS50305">
    <property type="entry name" value="SIRTUIN"/>
    <property type="match status" value="1"/>
</dbReference>
<evidence type="ECO:0000256" key="1">
    <source>
        <dbReference type="ARBA" id="ARBA00006924"/>
    </source>
</evidence>
<keyword evidence="4" id="KW-0479">Metal-binding</keyword>
<keyword evidence="7" id="KW-0456">Lyase</keyword>
<comment type="similarity">
    <text evidence="1">Belongs to the sirtuin family. Class I subfamily.</text>
</comment>
<keyword evidence="8" id="KW-1185">Reference proteome</keyword>
<dbReference type="Gene3D" id="3.30.1600.10">
    <property type="entry name" value="SIR2/SIRT2 'Small Domain"/>
    <property type="match status" value="1"/>
</dbReference>
<dbReference type="InterPro" id="IPR029035">
    <property type="entry name" value="DHS-like_NAD/FAD-binding_dom"/>
</dbReference>
<feature type="binding site" evidence="4">
    <location>
        <position position="204"/>
    </location>
    <ligand>
        <name>Zn(2+)</name>
        <dbReference type="ChEBI" id="CHEBI:29105"/>
    </ligand>
</feature>
<dbReference type="InterPro" id="IPR003000">
    <property type="entry name" value="Sirtuin"/>
</dbReference>
<dbReference type="PANTHER" id="PTHR11085:SF8">
    <property type="entry name" value="NAD-DEPENDENT HISTONE DEACETYLASE HST3"/>
    <property type="match status" value="1"/>
</dbReference>
<dbReference type="OrthoDB" id="2919105at2759"/>
<dbReference type="GO" id="GO:0005634">
    <property type="term" value="C:nucleus"/>
    <property type="evidence" value="ECO:0007669"/>
    <property type="project" value="TreeGrafter"/>
</dbReference>
<name>A0A9W8GX15_9FUNG</name>
<feature type="active site" description="Proton acceptor" evidence="4">
    <location>
        <position position="159"/>
    </location>
</feature>
<evidence type="ECO:0000256" key="4">
    <source>
        <dbReference type="PROSITE-ProRule" id="PRU00236"/>
    </source>
</evidence>
<feature type="binding site" evidence="4">
    <location>
        <position position="191"/>
    </location>
    <ligand>
        <name>Zn(2+)</name>
        <dbReference type="ChEBI" id="CHEBI:29105"/>
    </ligand>
</feature>
<evidence type="ECO:0000313" key="7">
    <source>
        <dbReference type="EMBL" id="KAJ2752511.1"/>
    </source>
</evidence>
<dbReference type="Pfam" id="PF02146">
    <property type="entry name" value="SIR2"/>
    <property type="match status" value="1"/>
</dbReference>